<evidence type="ECO:0008006" key="3">
    <source>
        <dbReference type="Google" id="ProtNLM"/>
    </source>
</evidence>
<reference evidence="1" key="1">
    <citation type="submission" date="2022-03" db="EMBL/GenBank/DDBJ databases">
        <authorList>
            <person name="Tunstrom K."/>
        </authorList>
    </citation>
    <scope>NUCLEOTIDE SEQUENCE</scope>
</reference>
<dbReference type="EMBL" id="CAKOGL010000027">
    <property type="protein sequence ID" value="CAH2104554.1"/>
    <property type="molecule type" value="Genomic_DNA"/>
</dbReference>
<evidence type="ECO:0000313" key="2">
    <source>
        <dbReference type="Proteomes" id="UP001153954"/>
    </source>
</evidence>
<organism evidence="1 2">
    <name type="scientific">Euphydryas editha</name>
    <name type="common">Edith's checkerspot</name>
    <dbReference type="NCBI Taxonomy" id="104508"/>
    <lineage>
        <taxon>Eukaryota</taxon>
        <taxon>Metazoa</taxon>
        <taxon>Ecdysozoa</taxon>
        <taxon>Arthropoda</taxon>
        <taxon>Hexapoda</taxon>
        <taxon>Insecta</taxon>
        <taxon>Pterygota</taxon>
        <taxon>Neoptera</taxon>
        <taxon>Endopterygota</taxon>
        <taxon>Lepidoptera</taxon>
        <taxon>Glossata</taxon>
        <taxon>Ditrysia</taxon>
        <taxon>Papilionoidea</taxon>
        <taxon>Nymphalidae</taxon>
        <taxon>Nymphalinae</taxon>
        <taxon>Euphydryas</taxon>
    </lineage>
</organism>
<gene>
    <name evidence="1" type="ORF">EEDITHA_LOCUS18915</name>
</gene>
<protein>
    <recommendedName>
        <fullName evidence="3">Transposase</fullName>
    </recommendedName>
</protein>
<dbReference type="AlphaFoldDB" id="A0AAU9UY43"/>
<proteinExistence type="predicted"/>
<dbReference type="Gene3D" id="3.30.420.10">
    <property type="entry name" value="Ribonuclease H-like superfamily/Ribonuclease H"/>
    <property type="match status" value="1"/>
</dbReference>
<comment type="caution">
    <text evidence="1">The sequence shown here is derived from an EMBL/GenBank/DDBJ whole genome shotgun (WGS) entry which is preliminary data.</text>
</comment>
<keyword evidence="2" id="KW-1185">Reference proteome</keyword>
<accession>A0AAU9UY43</accession>
<dbReference type="GO" id="GO:0003676">
    <property type="term" value="F:nucleic acid binding"/>
    <property type="evidence" value="ECO:0007669"/>
    <property type="project" value="InterPro"/>
</dbReference>
<name>A0AAU9UY43_EUPED</name>
<dbReference type="InterPro" id="IPR036397">
    <property type="entry name" value="RNaseH_sf"/>
</dbReference>
<sequence>MGSMRTFATLFLLVYPSYLLKFSSIGIFVTCNVYFDGTKDYLIIPLIKQIKDSRGPCEKKFMDWYQTPTVKHGGGNIKVWEVFSSNGISPLVQIHGNMDAVMYKDILQNHMLPFTKKKLPSGWVLQHDNDPKHVSRQVKNFLQSQKVQTGHHANKTE</sequence>
<evidence type="ECO:0000313" key="1">
    <source>
        <dbReference type="EMBL" id="CAH2104554.1"/>
    </source>
</evidence>
<dbReference type="Proteomes" id="UP001153954">
    <property type="component" value="Unassembled WGS sequence"/>
</dbReference>